<keyword evidence="2" id="KW-0560">Oxidoreductase</keyword>
<evidence type="ECO:0000259" key="3">
    <source>
        <dbReference type="Pfam" id="PF08240"/>
    </source>
</evidence>
<dbReference type="EMBL" id="WMBB01000007">
    <property type="protein sequence ID" value="MTE14198.1"/>
    <property type="molecule type" value="Genomic_DNA"/>
</dbReference>
<accession>A0A6I3KYZ7</accession>
<evidence type="ECO:0000256" key="1">
    <source>
        <dbReference type="ARBA" id="ARBA00022857"/>
    </source>
</evidence>
<dbReference type="Proteomes" id="UP000432464">
    <property type="component" value="Unassembled WGS sequence"/>
</dbReference>
<comment type="caution">
    <text evidence="4">The sequence shown here is derived from an EMBL/GenBank/DDBJ whole genome shotgun (WGS) entry which is preliminary data.</text>
</comment>
<dbReference type="InterPro" id="IPR013154">
    <property type="entry name" value="ADH-like_N"/>
</dbReference>
<dbReference type="GO" id="GO:0003960">
    <property type="term" value="F:quinone reductase (NADPH) activity"/>
    <property type="evidence" value="ECO:0007669"/>
    <property type="project" value="TreeGrafter"/>
</dbReference>
<keyword evidence="5" id="KW-1185">Reference proteome</keyword>
<dbReference type="GO" id="GO:0005829">
    <property type="term" value="C:cytosol"/>
    <property type="evidence" value="ECO:0007669"/>
    <property type="project" value="TreeGrafter"/>
</dbReference>
<proteinExistence type="predicted"/>
<evidence type="ECO:0000313" key="5">
    <source>
        <dbReference type="Proteomes" id="UP000432464"/>
    </source>
</evidence>
<dbReference type="SUPFAM" id="SSF50129">
    <property type="entry name" value="GroES-like"/>
    <property type="match status" value="1"/>
</dbReference>
<dbReference type="GO" id="GO:0070402">
    <property type="term" value="F:NADPH binding"/>
    <property type="evidence" value="ECO:0007669"/>
    <property type="project" value="TreeGrafter"/>
</dbReference>
<gene>
    <name evidence="4" type="ORF">GLP40_15675</name>
</gene>
<name>A0A6I3KYZ7_9NOCA</name>
<protein>
    <submittedName>
        <fullName evidence="4">Alcohol dehydrogenase catalytic domain-containing protein</fullName>
    </submittedName>
</protein>
<dbReference type="Gene3D" id="3.40.50.720">
    <property type="entry name" value="NAD(P)-binding Rossmann-like Domain"/>
    <property type="match status" value="1"/>
</dbReference>
<dbReference type="Pfam" id="PF08240">
    <property type="entry name" value="ADH_N"/>
    <property type="match status" value="1"/>
</dbReference>
<dbReference type="PANTHER" id="PTHR48106">
    <property type="entry name" value="QUINONE OXIDOREDUCTASE PIG3-RELATED"/>
    <property type="match status" value="1"/>
</dbReference>
<dbReference type="GO" id="GO:0035925">
    <property type="term" value="F:mRNA 3'-UTR AU-rich region binding"/>
    <property type="evidence" value="ECO:0007669"/>
    <property type="project" value="TreeGrafter"/>
</dbReference>
<sequence>MRRLVQCRPGQPEVGLETVTEPRPGPGHTLIRVEAVGLNRADVLYMQMAERPWRIGIDCAGTVIETDPASDALPVGARVLTHLPGGGAAAEILAVDTPKLVRLPDSVSSVVGAALPLAGLVARRLVRTAGDLRGLRVLITGASGGVGFRWCSWRAKKARKKWLPSCAPASHASICAPPARISA</sequence>
<keyword evidence="1" id="KW-0521">NADP</keyword>
<evidence type="ECO:0000256" key="2">
    <source>
        <dbReference type="ARBA" id="ARBA00023002"/>
    </source>
</evidence>
<dbReference type="PANTHER" id="PTHR48106:SF13">
    <property type="entry name" value="QUINONE OXIDOREDUCTASE-RELATED"/>
    <property type="match status" value="1"/>
</dbReference>
<organism evidence="4 5">
    <name type="scientific">Nocardia aurantiaca</name>
    <dbReference type="NCBI Taxonomy" id="2675850"/>
    <lineage>
        <taxon>Bacteria</taxon>
        <taxon>Bacillati</taxon>
        <taxon>Actinomycetota</taxon>
        <taxon>Actinomycetes</taxon>
        <taxon>Mycobacteriales</taxon>
        <taxon>Nocardiaceae</taxon>
        <taxon>Nocardia</taxon>
    </lineage>
</organism>
<dbReference type="InterPro" id="IPR011032">
    <property type="entry name" value="GroES-like_sf"/>
</dbReference>
<evidence type="ECO:0000313" key="4">
    <source>
        <dbReference type="EMBL" id="MTE14198.1"/>
    </source>
</evidence>
<dbReference type="Gene3D" id="3.90.180.10">
    <property type="entry name" value="Medium-chain alcohol dehydrogenases, catalytic domain"/>
    <property type="match status" value="1"/>
</dbReference>
<reference evidence="4 5" key="1">
    <citation type="submission" date="2019-11" db="EMBL/GenBank/DDBJ databases">
        <title>Nocardia sp. nov. CT2-14 isolated from soil.</title>
        <authorList>
            <person name="Kanchanasin P."/>
            <person name="Tanasupawat S."/>
            <person name="Yuki M."/>
            <person name="Kudo T."/>
        </authorList>
    </citation>
    <scope>NUCLEOTIDE SEQUENCE [LARGE SCALE GENOMIC DNA]</scope>
    <source>
        <strain evidence="4 5">CT2-14</strain>
    </source>
</reference>
<dbReference type="AlphaFoldDB" id="A0A6I3KYZ7"/>
<feature type="domain" description="Alcohol dehydrogenase-like N-terminal" evidence="3">
    <location>
        <begin position="25"/>
        <end position="105"/>
    </location>
</feature>